<sequence length="160" mass="18372">MEKPPLTFEEFLRSQDLTDWPRRVCLDEPYSLVDNLRKDCSFSAVSKSLHEHAPLTVSSLSDLEKRMNTCLIELKKHAETILSLQCGPASLEEQLIAPEQKIPTEQIDPELLTRKSEMRKTKVAKRITEESKGWHVESCNYPGFKNQPLELSRHLEASKP</sequence>
<evidence type="ECO:0000313" key="1">
    <source>
        <dbReference type="Ensembl" id="ENSGALP00010022386.1"/>
    </source>
</evidence>
<protein>
    <submittedName>
        <fullName evidence="1">Family with sequence similarity 227 member B</fullName>
    </submittedName>
</protein>
<dbReference type="Proteomes" id="UP000000539">
    <property type="component" value="Chromosome 10"/>
</dbReference>
<reference evidence="1" key="3">
    <citation type="submission" date="2025-09" db="UniProtKB">
        <authorList>
            <consortium name="Ensembl"/>
        </authorList>
    </citation>
    <scope>IDENTIFICATION</scope>
    <source>
        <strain evidence="1">broiler</strain>
    </source>
</reference>
<reference evidence="1" key="2">
    <citation type="submission" date="2025-08" db="UniProtKB">
        <authorList>
            <consortium name="Ensembl"/>
        </authorList>
    </citation>
    <scope>IDENTIFICATION</scope>
    <source>
        <strain evidence="1">broiler</strain>
    </source>
</reference>
<dbReference type="GeneID" id="101752060"/>
<proteinExistence type="predicted"/>
<dbReference type="Ensembl" id="ENSGALT00010038706.1">
    <property type="protein sequence ID" value="ENSGALP00010022386.1"/>
    <property type="gene ID" value="ENSGALG00010016101.1"/>
</dbReference>
<dbReference type="AlphaFoldDB" id="A0A8V0YUV3"/>
<gene>
    <name evidence="1" type="primary">FAM227B</name>
</gene>
<reference evidence="1" key="1">
    <citation type="submission" date="2020-11" db="EMBL/GenBank/DDBJ databases">
        <title>Gallus gallus (Chicken) genome, bGalGal1, GRCg7b, maternal haplotype autosomes + Z &amp; W.</title>
        <authorList>
            <person name="Warren W."/>
            <person name="Formenti G."/>
            <person name="Fedrigo O."/>
            <person name="Haase B."/>
            <person name="Mountcastle J."/>
            <person name="Balacco J."/>
            <person name="Tracey A."/>
            <person name="Schneider V."/>
            <person name="Okimoto R."/>
            <person name="Cheng H."/>
            <person name="Hawken R."/>
            <person name="Howe K."/>
            <person name="Jarvis E.D."/>
        </authorList>
    </citation>
    <scope>NUCLEOTIDE SEQUENCE [LARGE SCALE GENOMIC DNA]</scope>
    <source>
        <strain evidence="1">Broiler</strain>
    </source>
</reference>
<keyword evidence="2" id="KW-1185">Reference proteome</keyword>
<organism evidence="1 2">
    <name type="scientific">Gallus gallus</name>
    <name type="common">Chicken</name>
    <dbReference type="NCBI Taxonomy" id="9031"/>
    <lineage>
        <taxon>Eukaryota</taxon>
        <taxon>Metazoa</taxon>
        <taxon>Chordata</taxon>
        <taxon>Craniata</taxon>
        <taxon>Vertebrata</taxon>
        <taxon>Euteleostomi</taxon>
        <taxon>Archelosauria</taxon>
        <taxon>Archosauria</taxon>
        <taxon>Dinosauria</taxon>
        <taxon>Saurischia</taxon>
        <taxon>Theropoda</taxon>
        <taxon>Coelurosauria</taxon>
        <taxon>Aves</taxon>
        <taxon>Neognathae</taxon>
        <taxon>Galloanserae</taxon>
        <taxon>Galliformes</taxon>
        <taxon>Phasianidae</taxon>
        <taxon>Phasianinae</taxon>
        <taxon>Gallus</taxon>
    </lineage>
</organism>
<evidence type="ECO:0000313" key="2">
    <source>
        <dbReference type="Proteomes" id="UP000000539"/>
    </source>
</evidence>
<dbReference type="CTD" id="196951"/>
<dbReference type="RefSeq" id="NP_001378837.1">
    <property type="nucleotide sequence ID" value="NM_001391908.2"/>
</dbReference>
<accession>A0A8V0YUV3</accession>
<name>A0A8V0YUV3_CHICK</name>